<dbReference type="InterPro" id="IPR027417">
    <property type="entry name" value="P-loop_NTPase"/>
</dbReference>
<evidence type="ECO:0000256" key="4">
    <source>
        <dbReference type="ARBA" id="ARBA00022993"/>
    </source>
</evidence>
<evidence type="ECO:0000256" key="1">
    <source>
        <dbReference type="ARBA" id="ARBA00009018"/>
    </source>
</evidence>
<dbReference type="GO" id="GO:0004140">
    <property type="term" value="F:dephospho-CoA kinase activity"/>
    <property type="evidence" value="ECO:0007669"/>
    <property type="project" value="UniProtKB-UniRule"/>
</dbReference>
<reference evidence="7" key="1">
    <citation type="submission" date="2021-08" db="EMBL/GenBank/DDBJ databases">
        <title>Prevotella lacticifex sp. nov., isolated from rumen of cow.</title>
        <authorList>
            <person name="Shinkai T."/>
            <person name="Ikeyama N."/>
            <person name="Kumagai M."/>
            <person name="Ohmori H."/>
            <person name="Sakamoto M."/>
            <person name="Ohkuma M."/>
            <person name="Mitsumori M."/>
        </authorList>
    </citation>
    <scope>NUCLEOTIDE SEQUENCE</scope>
    <source>
        <strain evidence="7">DSM 11371</strain>
    </source>
</reference>
<dbReference type="RefSeq" id="WP_006281757.1">
    <property type="nucleotide sequence ID" value="NZ_BPTR01000001.1"/>
</dbReference>
<dbReference type="EMBL" id="BPTR01000001">
    <property type="protein sequence ID" value="GJG26511.1"/>
    <property type="molecule type" value="Genomic_DNA"/>
</dbReference>
<evidence type="ECO:0000256" key="2">
    <source>
        <dbReference type="ARBA" id="ARBA00022741"/>
    </source>
</evidence>
<evidence type="ECO:0000256" key="3">
    <source>
        <dbReference type="ARBA" id="ARBA00022840"/>
    </source>
</evidence>
<comment type="subcellular location">
    <subcellularLocation>
        <location evidence="5">Cytoplasm</location>
    </subcellularLocation>
</comment>
<dbReference type="Proteomes" id="UP000887043">
    <property type="component" value="Unassembled WGS sequence"/>
</dbReference>
<keyword evidence="3 5" id="KW-0067">ATP-binding</keyword>
<dbReference type="EC" id="2.7.1.24" evidence="5 6"/>
<dbReference type="Pfam" id="PF01121">
    <property type="entry name" value="CoaE"/>
    <property type="match status" value="1"/>
</dbReference>
<dbReference type="AlphaFoldDB" id="A0AA37HZT8"/>
<proteinExistence type="inferred from homology"/>
<feature type="binding site" evidence="5">
    <location>
        <begin position="10"/>
        <end position="15"/>
    </location>
    <ligand>
        <name>ATP</name>
        <dbReference type="ChEBI" id="CHEBI:30616"/>
    </ligand>
</feature>
<evidence type="ECO:0000313" key="7">
    <source>
        <dbReference type="EMBL" id="GJG26511.1"/>
    </source>
</evidence>
<dbReference type="CDD" id="cd02022">
    <property type="entry name" value="DPCK"/>
    <property type="match status" value="1"/>
</dbReference>
<comment type="caution">
    <text evidence="7">The sequence shown here is derived from an EMBL/GenBank/DDBJ whole genome shotgun (WGS) entry which is preliminary data.</text>
</comment>
<dbReference type="GO" id="GO:0015937">
    <property type="term" value="P:coenzyme A biosynthetic process"/>
    <property type="evidence" value="ECO:0007669"/>
    <property type="project" value="UniProtKB-UniRule"/>
</dbReference>
<comment type="pathway">
    <text evidence="5">Cofactor biosynthesis; coenzyme A biosynthesis; CoA from (R)-pantothenate: step 5/5.</text>
</comment>
<evidence type="ECO:0000313" key="8">
    <source>
        <dbReference type="Proteomes" id="UP000887043"/>
    </source>
</evidence>
<gene>
    <name evidence="5 7" type="primary">coaE</name>
    <name evidence="7" type="ORF">PRRU23_02110</name>
</gene>
<dbReference type="PROSITE" id="PS51219">
    <property type="entry name" value="DPCK"/>
    <property type="match status" value="1"/>
</dbReference>
<dbReference type="GO" id="GO:0005737">
    <property type="term" value="C:cytoplasm"/>
    <property type="evidence" value="ECO:0007669"/>
    <property type="project" value="UniProtKB-SubCell"/>
</dbReference>
<dbReference type="InterPro" id="IPR001977">
    <property type="entry name" value="Depp_CoAkinase"/>
</dbReference>
<sequence>MKIAITGGIGSGKSVICQRLAKRGIQVYDCDSAAKRLMRTDNLLQKQLCELVGDDCYKDGVLQKKILAQFLLESEANKQAINEIVHPAVARDFENSGYDWIESAILFESQFQKRTHIDKVVCVVAPIDLRIKRIMVRDNISREKAQAWIDTQIPQEEVKQRSNYVLVSGQEDIEQQIDAMLDKMKADGVCYSKGPEQQIE</sequence>
<keyword evidence="2 5" id="KW-0547">Nucleotide-binding</keyword>
<comment type="catalytic activity">
    <reaction evidence="5">
        <text>3'-dephospho-CoA + ATP = ADP + CoA + H(+)</text>
        <dbReference type="Rhea" id="RHEA:18245"/>
        <dbReference type="ChEBI" id="CHEBI:15378"/>
        <dbReference type="ChEBI" id="CHEBI:30616"/>
        <dbReference type="ChEBI" id="CHEBI:57287"/>
        <dbReference type="ChEBI" id="CHEBI:57328"/>
        <dbReference type="ChEBI" id="CHEBI:456216"/>
        <dbReference type="EC" id="2.7.1.24"/>
    </reaction>
</comment>
<comment type="similarity">
    <text evidence="1 5">Belongs to the CoaE family.</text>
</comment>
<evidence type="ECO:0000256" key="5">
    <source>
        <dbReference type="HAMAP-Rule" id="MF_00376"/>
    </source>
</evidence>
<accession>A0AA37HZT8</accession>
<keyword evidence="5 7" id="KW-0418">Kinase</keyword>
<comment type="function">
    <text evidence="5">Catalyzes the phosphorylation of the 3'-hydroxyl group of dephosphocoenzyme A to form coenzyme A.</text>
</comment>
<dbReference type="SUPFAM" id="SSF52540">
    <property type="entry name" value="P-loop containing nucleoside triphosphate hydrolases"/>
    <property type="match status" value="1"/>
</dbReference>
<dbReference type="PANTHER" id="PTHR10695:SF46">
    <property type="entry name" value="BIFUNCTIONAL COENZYME A SYNTHASE-RELATED"/>
    <property type="match status" value="1"/>
</dbReference>
<keyword evidence="5" id="KW-0808">Transferase</keyword>
<dbReference type="NCBIfam" id="TIGR00152">
    <property type="entry name" value="dephospho-CoA kinase"/>
    <property type="match status" value="1"/>
</dbReference>
<keyword evidence="5" id="KW-0963">Cytoplasm</keyword>
<name>A0AA37HZT8_SEGBR</name>
<protein>
    <recommendedName>
        <fullName evidence="5 6">Dephospho-CoA kinase</fullName>
        <ecNumber evidence="5 6">2.7.1.24</ecNumber>
    </recommendedName>
    <alternativeName>
        <fullName evidence="5">Dephosphocoenzyme A kinase</fullName>
    </alternativeName>
</protein>
<dbReference type="HAMAP" id="MF_00376">
    <property type="entry name" value="Dephospho_CoA_kinase"/>
    <property type="match status" value="1"/>
</dbReference>
<evidence type="ECO:0000256" key="6">
    <source>
        <dbReference type="NCBIfam" id="TIGR00152"/>
    </source>
</evidence>
<organism evidence="7 8">
    <name type="scientific">Segatella bryantii</name>
    <name type="common">Prevotella bryantii</name>
    <dbReference type="NCBI Taxonomy" id="77095"/>
    <lineage>
        <taxon>Bacteria</taxon>
        <taxon>Pseudomonadati</taxon>
        <taxon>Bacteroidota</taxon>
        <taxon>Bacteroidia</taxon>
        <taxon>Bacteroidales</taxon>
        <taxon>Prevotellaceae</taxon>
        <taxon>Segatella</taxon>
    </lineage>
</organism>
<dbReference type="GO" id="GO:0005524">
    <property type="term" value="F:ATP binding"/>
    <property type="evidence" value="ECO:0007669"/>
    <property type="project" value="UniProtKB-UniRule"/>
</dbReference>
<dbReference type="Gene3D" id="3.40.50.300">
    <property type="entry name" value="P-loop containing nucleotide triphosphate hydrolases"/>
    <property type="match status" value="1"/>
</dbReference>
<dbReference type="PANTHER" id="PTHR10695">
    <property type="entry name" value="DEPHOSPHO-COA KINASE-RELATED"/>
    <property type="match status" value="1"/>
</dbReference>
<keyword evidence="4 5" id="KW-0173">Coenzyme A biosynthesis</keyword>